<comment type="subunit">
    <text evidence="7">Tetramer of two alpha and two beta chains.</text>
</comment>
<dbReference type="STRING" id="1231657.A0A1Y1ZRL3"/>
<sequence>MSFLKAGSAVPKQLNAPSPTPSNSSNSNSKRKRPADDGLPANTIFSQPMDTGTGNHIFTQITYTIEYLRGKPGTWMTFREIAEYLNIPKDQEHLRTQLETIFRSPTTTRIEHNPKDHTYRYKPKFDIRNASQLKGWLQTQKSAQGLGVRDLKDGWPNVHEEIRELERKKEILVNRNKKDGVAKTVWINDPSLMHSVDDDFKNEWHKILLPPNPDDLRSKLVAAGLKPSSAPRTALAAKPKEKKKKAPRRGGKQTNTHMASILKDYSHKRK</sequence>
<evidence type="ECO:0000256" key="8">
    <source>
        <dbReference type="SAM" id="MobiDB-lite"/>
    </source>
</evidence>
<dbReference type="InterPro" id="IPR003166">
    <property type="entry name" value="TFIIE_bsu_DNA-bd"/>
</dbReference>
<dbReference type="InterPro" id="IPR054600">
    <property type="entry name" value="TFA2_E-tether"/>
</dbReference>
<keyword evidence="5 7" id="KW-0539">Nucleus</keyword>
<name>A0A1Y1ZRL3_9PLEO</name>
<keyword evidence="2 7" id="KW-0805">Transcription regulation</keyword>
<proteinExistence type="inferred from homology"/>
<dbReference type="GO" id="GO:0006367">
    <property type="term" value="P:transcription initiation at RNA polymerase II promoter"/>
    <property type="evidence" value="ECO:0007669"/>
    <property type="project" value="UniProtKB-UniRule"/>
</dbReference>
<evidence type="ECO:0000256" key="5">
    <source>
        <dbReference type="ARBA" id="ARBA00023242"/>
    </source>
</evidence>
<reference evidence="10 11" key="1">
    <citation type="submission" date="2016-07" db="EMBL/GenBank/DDBJ databases">
        <title>Pervasive Adenine N6-methylation of Active Genes in Fungi.</title>
        <authorList>
            <consortium name="DOE Joint Genome Institute"/>
            <person name="Mondo S.J."/>
            <person name="Dannebaum R.O."/>
            <person name="Kuo R.C."/>
            <person name="Labutti K."/>
            <person name="Haridas S."/>
            <person name="Kuo A."/>
            <person name="Salamov A."/>
            <person name="Ahrendt S.R."/>
            <person name="Lipzen A."/>
            <person name="Sullivan W."/>
            <person name="Andreopoulos W.B."/>
            <person name="Clum A."/>
            <person name="Lindquist E."/>
            <person name="Daum C."/>
            <person name="Ramamoorthy G.K."/>
            <person name="Gryganskyi A."/>
            <person name="Culley D."/>
            <person name="Magnuson J.K."/>
            <person name="James T.Y."/>
            <person name="O'Malley M.A."/>
            <person name="Stajich J.E."/>
            <person name="Spatafora J.W."/>
            <person name="Visel A."/>
            <person name="Grigoriev I.V."/>
        </authorList>
    </citation>
    <scope>NUCLEOTIDE SEQUENCE [LARGE SCALE GENOMIC DNA]</scope>
    <source>
        <strain evidence="10 11">CBS 115471</strain>
    </source>
</reference>
<dbReference type="InterPro" id="IPR040501">
    <property type="entry name" value="TFA2_Winged_2"/>
</dbReference>
<dbReference type="PANTHER" id="PTHR12716">
    <property type="entry name" value="TRANSCRIPTION INITIATION FACTOR IIE, BETA SUBUNIT"/>
    <property type="match status" value="1"/>
</dbReference>
<comment type="caution">
    <text evidence="10">The sequence shown here is derived from an EMBL/GenBank/DDBJ whole genome shotgun (WGS) entry which is preliminary data.</text>
</comment>
<protein>
    <recommendedName>
        <fullName evidence="7">Transcription initiation factor IIE subunit beta</fullName>
    </recommendedName>
</protein>
<dbReference type="GO" id="GO:0005673">
    <property type="term" value="C:transcription factor TFIIE complex"/>
    <property type="evidence" value="ECO:0007669"/>
    <property type="project" value="UniProtKB-UniRule"/>
</dbReference>
<comment type="similarity">
    <text evidence="7">Belongs to the TFIIE beta subunit family.</text>
</comment>
<comment type="subcellular location">
    <subcellularLocation>
        <location evidence="1 7">Nucleus</location>
    </subcellularLocation>
</comment>
<keyword evidence="3 7" id="KW-0238">DNA-binding</keyword>
<organism evidence="10 11">
    <name type="scientific">Clohesyomyces aquaticus</name>
    <dbReference type="NCBI Taxonomy" id="1231657"/>
    <lineage>
        <taxon>Eukaryota</taxon>
        <taxon>Fungi</taxon>
        <taxon>Dikarya</taxon>
        <taxon>Ascomycota</taxon>
        <taxon>Pezizomycotina</taxon>
        <taxon>Dothideomycetes</taxon>
        <taxon>Pleosporomycetidae</taxon>
        <taxon>Pleosporales</taxon>
        <taxon>Lindgomycetaceae</taxon>
        <taxon>Clohesyomyces</taxon>
    </lineage>
</organism>
<evidence type="ECO:0000256" key="7">
    <source>
        <dbReference type="PIRNR" id="PIRNR016398"/>
    </source>
</evidence>
<evidence type="ECO:0000259" key="9">
    <source>
        <dbReference type="PROSITE" id="PS51351"/>
    </source>
</evidence>
<dbReference type="Pfam" id="PF22254">
    <property type="entry name" value="TFA2_E-tether"/>
    <property type="match status" value="1"/>
</dbReference>
<comment type="function">
    <text evidence="6 7">Recruits TFIIH to the initiation complex and stimulates the RNA polymerase II C-terminal domain kinase and DNA-dependent ATPase activities of TFIIH. Both TFIIH and TFIIE are required for promoter clearance by RNA polymerase.</text>
</comment>
<evidence type="ECO:0000313" key="11">
    <source>
        <dbReference type="Proteomes" id="UP000193144"/>
    </source>
</evidence>
<evidence type="ECO:0000256" key="2">
    <source>
        <dbReference type="ARBA" id="ARBA00023015"/>
    </source>
</evidence>
<accession>A0A1Y1ZRL3</accession>
<keyword evidence="4 7" id="KW-0804">Transcription</keyword>
<dbReference type="EMBL" id="MCFA01000047">
    <property type="protein sequence ID" value="ORY12868.1"/>
    <property type="molecule type" value="Genomic_DNA"/>
</dbReference>
<keyword evidence="11" id="KW-1185">Reference proteome</keyword>
<evidence type="ECO:0000256" key="4">
    <source>
        <dbReference type="ARBA" id="ARBA00023163"/>
    </source>
</evidence>
<dbReference type="CDD" id="cd07977">
    <property type="entry name" value="TFIIE_beta_winged_helix"/>
    <property type="match status" value="1"/>
</dbReference>
<dbReference type="PROSITE" id="PS51351">
    <property type="entry name" value="TFIIE_BETA_C"/>
    <property type="match status" value="1"/>
</dbReference>
<evidence type="ECO:0000256" key="1">
    <source>
        <dbReference type="ARBA" id="ARBA00004123"/>
    </source>
</evidence>
<dbReference type="OrthoDB" id="5323195at2759"/>
<feature type="region of interest" description="Disordered" evidence="8">
    <location>
        <begin position="224"/>
        <end position="270"/>
    </location>
</feature>
<dbReference type="PIRSF" id="PIRSF016398">
    <property type="entry name" value="TFIIE-beta"/>
    <property type="match status" value="1"/>
</dbReference>
<feature type="domain" description="TFIIE beta" evidence="9">
    <location>
        <begin position="45"/>
        <end position="128"/>
    </location>
</feature>
<dbReference type="Pfam" id="PF18121">
    <property type="entry name" value="TFA2_Winged_2"/>
    <property type="match status" value="1"/>
</dbReference>
<gene>
    <name evidence="10" type="ORF">BCR34DRAFT_600350</name>
</gene>
<evidence type="ECO:0000313" key="10">
    <source>
        <dbReference type="EMBL" id="ORY12868.1"/>
    </source>
</evidence>
<dbReference type="PANTHER" id="PTHR12716:SF8">
    <property type="entry name" value="TRANSCRIPTION INITIATION FACTOR IIE SUBUNIT BETA"/>
    <property type="match status" value="1"/>
</dbReference>
<dbReference type="GO" id="GO:0003677">
    <property type="term" value="F:DNA binding"/>
    <property type="evidence" value="ECO:0007669"/>
    <property type="project" value="UniProtKB-UniRule"/>
</dbReference>
<feature type="region of interest" description="Disordered" evidence="8">
    <location>
        <begin position="1"/>
        <end position="51"/>
    </location>
</feature>
<dbReference type="Proteomes" id="UP000193144">
    <property type="component" value="Unassembled WGS sequence"/>
</dbReference>
<dbReference type="GO" id="GO:0001097">
    <property type="term" value="F:TFIIH-class transcription factor complex binding"/>
    <property type="evidence" value="ECO:0007669"/>
    <property type="project" value="TreeGrafter"/>
</dbReference>
<dbReference type="AlphaFoldDB" id="A0A1Y1ZRL3"/>
<dbReference type="InterPro" id="IPR016656">
    <property type="entry name" value="TFIIE-bsu"/>
</dbReference>
<dbReference type="Pfam" id="PF02186">
    <property type="entry name" value="TFIIE_beta"/>
    <property type="match status" value="1"/>
</dbReference>
<feature type="compositionally biased region" description="Basic residues" evidence="8">
    <location>
        <begin position="240"/>
        <end position="251"/>
    </location>
</feature>
<evidence type="ECO:0000256" key="3">
    <source>
        <dbReference type="ARBA" id="ARBA00023125"/>
    </source>
</evidence>
<evidence type="ECO:0000256" key="6">
    <source>
        <dbReference type="ARBA" id="ARBA00025581"/>
    </source>
</evidence>